<dbReference type="EMBL" id="CP120988">
    <property type="protein sequence ID" value="WLQ54694.1"/>
    <property type="molecule type" value="Genomic_DNA"/>
</dbReference>
<dbReference type="PRINTS" id="PR00368">
    <property type="entry name" value="FADPNR"/>
</dbReference>
<feature type="region of interest" description="Disordered" evidence="2">
    <location>
        <begin position="47"/>
        <end position="67"/>
    </location>
</feature>
<evidence type="ECO:0000313" key="4">
    <source>
        <dbReference type="EMBL" id="WLQ54694.1"/>
    </source>
</evidence>
<keyword evidence="1" id="KW-0560">Oxidoreductase</keyword>
<dbReference type="Proteomes" id="UP001235744">
    <property type="component" value="Chromosome"/>
</dbReference>
<gene>
    <name evidence="4" type="ORF">P8A19_04225</name>
</gene>
<dbReference type="PRINTS" id="PR00469">
    <property type="entry name" value="PNDRDTASEII"/>
</dbReference>
<accession>A0ABY9IIM0</accession>
<reference evidence="4 5" key="1">
    <citation type="submission" date="2023-03" db="EMBL/GenBank/DDBJ databases">
        <title>Isolation and description of six Streptomyces strains from soil environments, able to metabolize different microbial glucans.</title>
        <authorList>
            <person name="Widen T."/>
            <person name="Larsbrink J."/>
        </authorList>
    </citation>
    <scope>NUCLEOTIDE SEQUENCE [LARGE SCALE GENOMIC DNA]</scope>
    <source>
        <strain evidence="4 5">Alt2</strain>
    </source>
</reference>
<feature type="domain" description="FAD/NAD(P)-binding" evidence="3">
    <location>
        <begin position="9"/>
        <end position="301"/>
    </location>
</feature>
<protein>
    <submittedName>
        <fullName evidence="4">FAD-dependent oxidoreductase</fullName>
    </submittedName>
</protein>
<organism evidence="4 5">
    <name type="scientific">Streptomyces poriferorum</name>
    <dbReference type="NCBI Taxonomy" id="2798799"/>
    <lineage>
        <taxon>Bacteria</taxon>
        <taxon>Bacillati</taxon>
        <taxon>Actinomycetota</taxon>
        <taxon>Actinomycetes</taxon>
        <taxon>Kitasatosporales</taxon>
        <taxon>Streptomycetaceae</taxon>
        <taxon>Streptomyces</taxon>
    </lineage>
</organism>
<keyword evidence="5" id="KW-1185">Reference proteome</keyword>
<sequence>MTRRERTVDVLVVGAGPAGLGAAAGLAASGVRHVEVLEREQTAGGIPRHCHHAGFGSSRPSGGTDGPEYARRCTVAATRAGATVRTGITVTGWAGPLTLDATGPGGLERITAHAVVLATGARERPRSARLVPGSRPAGVYTTGELQQAVHLHHQHIGTRAVIVGDEPVSIAAAATLRTAGVEVVARVTDRPPALPASLAPRHAAPLLTRTTVTALTGRGRLAGVTVRHRDGRTTTLPCDTVVFTGDWIPDHELARRGDVPLDPGTRGPAYDAAYRTHAPGVFAAGNLLHAVESAGTAAAEGRALAAPVRRHLTTTTGGWPDGRPALAVAAPLEWIAPNLLCPDGDRPLNNRFTLRTVRPLTAPLLVVRQDGRELYRRRLLRPVRPGRPFHLPADWLGRADPHGGTVCVSAG</sequence>
<name>A0ABY9IIM0_9ACTN</name>
<evidence type="ECO:0000313" key="5">
    <source>
        <dbReference type="Proteomes" id="UP001235744"/>
    </source>
</evidence>
<dbReference type="SUPFAM" id="SSF51905">
    <property type="entry name" value="FAD/NAD(P)-binding domain"/>
    <property type="match status" value="1"/>
</dbReference>
<dbReference type="PANTHER" id="PTHR42949:SF3">
    <property type="entry name" value="ANAEROBIC GLYCEROL-3-PHOSPHATE DEHYDROGENASE SUBUNIT B"/>
    <property type="match status" value="1"/>
</dbReference>
<dbReference type="InterPro" id="IPR023753">
    <property type="entry name" value="FAD/NAD-binding_dom"/>
</dbReference>
<dbReference type="Pfam" id="PF07992">
    <property type="entry name" value="Pyr_redox_2"/>
    <property type="match status" value="1"/>
</dbReference>
<evidence type="ECO:0000256" key="1">
    <source>
        <dbReference type="ARBA" id="ARBA00023002"/>
    </source>
</evidence>
<dbReference type="PANTHER" id="PTHR42949">
    <property type="entry name" value="ANAEROBIC GLYCEROL-3-PHOSPHATE DEHYDROGENASE SUBUNIT B"/>
    <property type="match status" value="1"/>
</dbReference>
<dbReference type="InterPro" id="IPR036188">
    <property type="entry name" value="FAD/NAD-bd_sf"/>
</dbReference>
<evidence type="ECO:0000259" key="3">
    <source>
        <dbReference type="Pfam" id="PF07992"/>
    </source>
</evidence>
<dbReference type="Gene3D" id="3.50.50.60">
    <property type="entry name" value="FAD/NAD(P)-binding domain"/>
    <property type="match status" value="2"/>
</dbReference>
<proteinExistence type="predicted"/>
<dbReference type="InterPro" id="IPR051691">
    <property type="entry name" value="Metab_Enz_Cyan_OpOx_G3PDH"/>
</dbReference>
<evidence type="ECO:0000256" key="2">
    <source>
        <dbReference type="SAM" id="MobiDB-lite"/>
    </source>
</evidence>
<dbReference type="RefSeq" id="WP_306105777.1">
    <property type="nucleotide sequence ID" value="NZ_CP120988.1"/>
</dbReference>